<evidence type="ECO:0000256" key="9">
    <source>
        <dbReference type="ARBA" id="ARBA00022848"/>
    </source>
</evidence>
<feature type="compositionally biased region" description="Polar residues" evidence="16">
    <location>
        <begin position="1519"/>
        <end position="1533"/>
    </location>
</feature>
<feature type="binding site" description="axial binding residue" evidence="14">
    <location>
        <position position="3062"/>
    </location>
    <ligand>
        <name>heme</name>
        <dbReference type="ChEBI" id="CHEBI:30413"/>
    </ligand>
    <ligandPart>
        <name>Fe</name>
        <dbReference type="ChEBI" id="CHEBI:18248"/>
    </ligandPart>
</feature>
<keyword evidence="11 14" id="KW-0408">Iron</keyword>
<accession>A0A4S2KPG1</accession>
<evidence type="ECO:0000256" key="6">
    <source>
        <dbReference type="ARBA" id="ARBA00022617"/>
    </source>
</evidence>
<evidence type="ECO:0000256" key="12">
    <source>
        <dbReference type="ARBA" id="ARBA00023033"/>
    </source>
</evidence>
<gene>
    <name evidence="21" type="ORF">DBV15_05958</name>
</gene>
<feature type="domain" description="U3 small nucleolar RNA-associated protein 20 N-terminal" evidence="18">
    <location>
        <begin position="709"/>
        <end position="1348"/>
    </location>
</feature>
<evidence type="ECO:0000256" key="14">
    <source>
        <dbReference type="PIRSR" id="PIRSR602401-1"/>
    </source>
</evidence>
<evidence type="ECO:0000259" key="20">
    <source>
        <dbReference type="Pfam" id="PF23099"/>
    </source>
</evidence>
<dbReference type="Pfam" id="PF07539">
    <property type="entry name" value="UTP20_N"/>
    <property type="match status" value="1"/>
</dbReference>
<evidence type="ECO:0000256" key="13">
    <source>
        <dbReference type="ARBA" id="ARBA00023136"/>
    </source>
</evidence>
<evidence type="ECO:0000256" key="5">
    <source>
        <dbReference type="ARBA" id="ARBA00010617"/>
    </source>
</evidence>
<feature type="domain" description="U3 small nucleolar RNA-associated protein 20 C-terminal" evidence="20">
    <location>
        <begin position="2218"/>
        <end position="2546"/>
    </location>
</feature>
<keyword evidence="15" id="KW-0175">Coiled coil</keyword>
<comment type="subcellular location">
    <subcellularLocation>
        <location evidence="4">Endoplasmic reticulum membrane</location>
        <topology evidence="4">Peripheral membrane protein</topology>
    </subcellularLocation>
    <subcellularLocation>
        <location evidence="3">Microsome membrane</location>
        <topology evidence="3">Peripheral membrane protein</topology>
    </subcellularLocation>
</comment>
<dbReference type="Pfam" id="PF20416">
    <property type="entry name" value="UTP20"/>
    <property type="match status" value="1"/>
</dbReference>
<dbReference type="GO" id="GO:0020037">
    <property type="term" value="F:heme binding"/>
    <property type="evidence" value="ECO:0007669"/>
    <property type="project" value="InterPro"/>
</dbReference>
<evidence type="ECO:0000313" key="21">
    <source>
        <dbReference type="EMBL" id="TGZ49909.1"/>
    </source>
</evidence>
<keyword evidence="10" id="KW-0560">Oxidoreductase</keyword>
<dbReference type="GO" id="GO:0005506">
    <property type="term" value="F:iron ion binding"/>
    <property type="evidence" value="ECO:0007669"/>
    <property type="project" value="InterPro"/>
</dbReference>
<evidence type="ECO:0000256" key="2">
    <source>
        <dbReference type="ARBA" id="ARBA00003690"/>
    </source>
</evidence>
<keyword evidence="8" id="KW-0256">Endoplasmic reticulum</keyword>
<evidence type="ECO:0000313" key="22">
    <source>
        <dbReference type="Proteomes" id="UP000310200"/>
    </source>
</evidence>
<comment type="function">
    <text evidence="2">May be involved in the metabolism of insect hormones and in the breakdown of synthetic insecticides.</text>
</comment>
<dbReference type="InterPro" id="IPR016024">
    <property type="entry name" value="ARM-type_fold"/>
</dbReference>
<dbReference type="GO" id="GO:0032040">
    <property type="term" value="C:small-subunit processome"/>
    <property type="evidence" value="ECO:0007669"/>
    <property type="project" value="TreeGrafter"/>
</dbReference>
<dbReference type="GO" id="GO:0005789">
    <property type="term" value="C:endoplasmic reticulum membrane"/>
    <property type="evidence" value="ECO:0007669"/>
    <property type="project" value="UniProtKB-SubCell"/>
</dbReference>
<dbReference type="Gene3D" id="1.25.10.10">
    <property type="entry name" value="Leucine-rich Repeat Variant"/>
    <property type="match status" value="3"/>
</dbReference>
<keyword evidence="17" id="KW-1133">Transmembrane helix</keyword>
<dbReference type="InterPro" id="IPR011430">
    <property type="entry name" value="UTP20_N"/>
</dbReference>
<dbReference type="GO" id="GO:0004497">
    <property type="term" value="F:monooxygenase activity"/>
    <property type="evidence" value="ECO:0007669"/>
    <property type="project" value="UniProtKB-KW"/>
</dbReference>
<feature type="transmembrane region" description="Helical" evidence="17">
    <location>
        <begin position="2623"/>
        <end position="2643"/>
    </location>
</feature>
<dbReference type="PROSITE" id="PS00086">
    <property type="entry name" value="CYTOCHROME_P450"/>
    <property type="match status" value="1"/>
</dbReference>
<dbReference type="InterPro" id="IPR002401">
    <property type="entry name" value="Cyt_P450_E_grp-I"/>
</dbReference>
<keyword evidence="7 14" id="KW-0479">Metal-binding</keyword>
<dbReference type="GO" id="GO:0030686">
    <property type="term" value="C:90S preribosome"/>
    <property type="evidence" value="ECO:0007669"/>
    <property type="project" value="TreeGrafter"/>
</dbReference>
<protein>
    <submittedName>
        <fullName evidence="21">Small subunit processome component 20-like protein</fullName>
    </submittedName>
</protein>
<dbReference type="Proteomes" id="UP000310200">
    <property type="component" value="Unassembled WGS sequence"/>
</dbReference>
<proteinExistence type="inferred from homology"/>
<dbReference type="Pfam" id="PF23099">
    <property type="entry name" value="UTP20_C"/>
    <property type="match status" value="1"/>
</dbReference>
<dbReference type="Gene3D" id="1.10.630.10">
    <property type="entry name" value="Cytochrome P450"/>
    <property type="match status" value="1"/>
</dbReference>
<dbReference type="InterPro" id="IPR057525">
    <property type="entry name" value="UTP20_C"/>
</dbReference>
<comment type="caution">
    <text evidence="21">The sequence shown here is derived from an EMBL/GenBank/DDBJ whole genome shotgun (WGS) entry which is preliminary data.</text>
</comment>
<name>A0A4S2KPG1_9HYME</name>
<evidence type="ECO:0000256" key="4">
    <source>
        <dbReference type="ARBA" id="ARBA00004406"/>
    </source>
</evidence>
<keyword evidence="6 14" id="KW-0349">Heme</keyword>
<evidence type="ECO:0000256" key="16">
    <source>
        <dbReference type="SAM" id="MobiDB-lite"/>
    </source>
</evidence>
<keyword evidence="9" id="KW-0492">Microsome</keyword>
<evidence type="ECO:0000259" key="19">
    <source>
        <dbReference type="Pfam" id="PF20416"/>
    </source>
</evidence>
<evidence type="ECO:0000256" key="10">
    <source>
        <dbReference type="ARBA" id="ARBA00023002"/>
    </source>
</evidence>
<dbReference type="PRINTS" id="PR00463">
    <property type="entry name" value="EP450I"/>
</dbReference>
<dbReference type="InterPro" id="IPR001128">
    <property type="entry name" value="Cyt_P450"/>
</dbReference>
<dbReference type="SUPFAM" id="SSF48264">
    <property type="entry name" value="Cytochrome P450"/>
    <property type="match status" value="1"/>
</dbReference>
<evidence type="ECO:0000256" key="11">
    <source>
        <dbReference type="ARBA" id="ARBA00023004"/>
    </source>
</evidence>
<dbReference type="SUPFAM" id="SSF48371">
    <property type="entry name" value="ARM repeat"/>
    <property type="match status" value="2"/>
</dbReference>
<keyword evidence="12" id="KW-0503">Monooxygenase</keyword>
<evidence type="ECO:0000259" key="18">
    <source>
        <dbReference type="Pfam" id="PF07539"/>
    </source>
</evidence>
<dbReference type="InterPro" id="IPR052575">
    <property type="entry name" value="SSU_processome_comp_20"/>
</dbReference>
<dbReference type="InterPro" id="IPR046523">
    <property type="entry name" value="UTP20_dom"/>
</dbReference>
<evidence type="ECO:0000256" key="15">
    <source>
        <dbReference type="SAM" id="Coils"/>
    </source>
</evidence>
<feature type="domain" description="U3 small nucleolar RNA-associated protein 20" evidence="19">
    <location>
        <begin position="1641"/>
        <end position="1859"/>
    </location>
</feature>
<feature type="compositionally biased region" description="Basic and acidic residues" evidence="16">
    <location>
        <begin position="1535"/>
        <end position="1549"/>
    </location>
</feature>
<dbReference type="Pfam" id="PF00067">
    <property type="entry name" value="p450"/>
    <property type="match status" value="1"/>
</dbReference>
<feature type="region of interest" description="Disordered" evidence="16">
    <location>
        <begin position="1519"/>
        <end position="1562"/>
    </location>
</feature>
<dbReference type="EMBL" id="QBLH01002082">
    <property type="protein sequence ID" value="TGZ49909.1"/>
    <property type="molecule type" value="Genomic_DNA"/>
</dbReference>
<dbReference type="STRING" id="300112.A0A4S2KPG1"/>
<dbReference type="InterPro" id="IPR036396">
    <property type="entry name" value="Cyt_P450_sf"/>
</dbReference>
<dbReference type="PANTHER" id="PTHR17695:SF11">
    <property type="entry name" value="SMALL SUBUNIT PROCESSOME COMPONENT 20 HOMOLOG"/>
    <property type="match status" value="1"/>
</dbReference>
<evidence type="ECO:0000256" key="3">
    <source>
        <dbReference type="ARBA" id="ARBA00004174"/>
    </source>
</evidence>
<comment type="cofactor">
    <cofactor evidence="1 14">
        <name>heme</name>
        <dbReference type="ChEBI" id="CHEBI:30413"/>
    </cofactor>
</comment>
<evidence type="ECO:0000256" key="17">
    <source>
        <dbReference type="SAM" id="Phobius"/>
    </source>
</evidence>
<sequence length="3116" mass="357304">MKNKPTRHKEANVFRFKPFSERVTEIDVDVFHRVAHRNEDDADQVETHFHKTLQKWNVLNLTDGYTAFKKQVRDIVTLPQLLHKKQHVIDALMLYLKKRDPLFLQPILELVVAVARDLQKEFYDYFSEFLSEMICLLQTKNAEQIEYTFTTLAYLFKFLWRYLTRNIRSVVPLLLPLLADTQPVYINRFAAESFAFVVRKIKDKDSFLKLVLRILEDRNENAKENGIPGCGKLLFEVVSGTPGQFHSCGEQMLFLYFNALQDESRDQKLTYEVLREIVTCIVQNIHPQKCDVMWNVILLIMDTFVEKLKQSLDVSERKHALILLLRLVHMIVSCKNGSFLTDAVALTKRLTNMMDVVSQDNIILREVINVSVAILLASNVKLMQETSSQLLLKIMMVNDMELLYSSVENLIPYSSFEALVLPHVLRRSMSTGFDSETLLLLAKIILAKASPCLSGITLDKWKNSPYSNIRLIVAHLYSLFSNVKDLKGPSVQGDGKNAMELVYLVECDAVTMQNYRSKLLHLQALEFQTHAIVELDPKYHEFPLRCLMGTLYVNFSLLWQPVSTIIASYGNKECPQFWPTFLAELTSNNVPEIERRSSFACHVVSSLESLIERHDDKPDFENYKILLWKCMAHFSHYAETKNRDLTGLFIDFVNANFFRSNSDEGKYCDVEKRKELIDADDDTDDENEERNESVKAAQADAMKRTYKVKLLLAQMEIFDKVQNPKMMHREAELHQIYLDLISSRNADIQRAALNCLFAYKYKYLLPYKESLCSLINEKNLKTELARFKLDRESNMIDEEHRETLMPIIMRIIYAKMITKTGMRTGGKAGGFARRKMILRFLGGAQEDEMIIFVKMAFRPFKYVALEVDEAFDLSKYAGNIVDTVDLNNVMPPKRMQSAVNLLAIVIEQFGGKMSAKLLPRLLRILICILAEVNGILRRSGEVYPGYLSTIKNVRTSCVGILARFFTHFEDYDWQRHEIDAIFHVAIFPLLQKLPIEGIHSPTALLKLFMAWGQNSRYYPLFAKHQEDDQSITPLPYIMRLLSNPKTHQSVVNAILEIIEKMLTLQDYGRSNEDAMQVDAPFLPLTPILTNMLEVEEKVLSSGINYGSAILLPHVPNVLEFIKDRLKRFHKSINKTELIILSRISEFVTDVETCDTVLKLIIPVLIKKVTSGGNEEVVMGLLTTVTNLIKIVNKPEIHLRSVAPLMSFLSDVSARKTLLQLYRTIAERSAEEHREAMIQDYEVLAALNSWDHRWVDQPDFQKRLDAFELISDMAGRNAIALEFGVTVIHNCFYFLKTVSDLAMRDCSGQCLKLVAAKLAREHQSNVLNRRYLMDDTILALTRKGITSKNETVRLQSIALLGHMALECADVHPVLRDLSLLANRVDPEVDFFENMQHLQLYRRARALLKFCTLAKTLRKPFNPKTLTQFILPLCSSYLCNEAFIHKNSLVDAAIETVGVVCKLLPWHHYEIILKYYLGKLRSSTEFQKQVVRIVVTILDSFHYDLSKYKPAEKITKTKAFSTGTEDNAVTETSVTEPLREESNDATGKDENLENTEQGDEEKLEEALNDENVENVEEIIETDKETIKEDLPILERQTLLSQYGAKKVVFSISNGLLPQLHRSIVAKTRQDSSHKINKKKIASETEEDDLLRVPIALALVKLLQKMPENLLNTNLPGIFMKLCTFLKSRMESVRRATRETLQKIMITLGPKYLHHLLNELNTLLTKGFQVHVLVYTVQAVLLALKPHFQKFDINNNLQSILSVCKVDLFGLTAEEKEVAGIIKNVSEAKSTKSFDIFHILAEFITESCLLDLILPLKEMLLKTHSHKTIHKIVECLRNVTLGLAGNAYIPLEQMLIFLYGIISESIPGLMPEKDSKKLAEEQRKGETKTLMPQESNYFLIPPEPKNRMGIKVTAKTTKHANVHVMIEFGLRLYHILLKRDKISGAEYKRYLEPFVSVLSDCLKSHHVKLCTVALQCLNWMLKMDLPSMHTSISDICTSMFDILHKYAAAGLSKGDNFDLVMATFKCMSVLVRDVKHFSIDADQLKILILYAEQDLHDSDKYGTAFTLLKAIIHRKMIVAEMHTVMEKVAMLSITSELEHVKLQSRSLFYSYLMGYPLGKHLDKHINFYLTQLSYEMQPGRLSALEMIHSIVTGFPLKTLIRRSEIIFVMTGARLIDDDDPTCRKLCAKCIKEMLMRISSNDRNKLFDKWPLQWLSDSKIRYRTLAAQLCGIFVTVEKNDFDSRLSQVLPLLLKQFHAYFSASDKLDNAKCSQKDPDLMEERTKDHHLIQVLQLLLKIAHHTSFLTNEKYKDSIDSFAEYSQSLLAHPHLWVRLAAAQLIGFILAVLDVDKVVELLNNPESDRVHEGYMYSRPVETLKSLILDLVAQLYPDMTFEELADQVVKNLIFIAKMLKSVTGSVAKTDEEDDGSKAKNNNNLSFPWLIRRLRKAINIEITQAPKSTSVRTAMFKFIAGIVTTVPMEYLNAILFNIMSPLVREMTTTEETNAELRRLAKEVATMIKKSLGNEDYVKLLNRVQQKLDIKKAERRRVRAQQAEGHISLSYILCLIRLDTWTLLIGQINVVIGRFLLLETRLTRAIQESGEPSGESERDNLFRKARARHDKGKERGTMIVAVTLAILTILLTIVFLRQRPKCPPGPFPWPFIGNGYYLKKLTRQLGGQHIAFLELCKTYKSGIISLRLGTSNVIVVSDSKLIHEMCLCEKYDGRPWNEFIKLRNMGMRKGITMNDGTEWKELRVWVVRALRSVGFAKQAMMDLLVDEMTLILERLADGGVRQIRPAIAPAVIDVLWLMITGRKPSENLPRLQKFMDLLDRRAQQFDLTGGILATFPWIRYVAPEMSGYNILITLNNELKNFLMDTIKEHKERYVKGNEADFIDMFFYEMYNSEEHRDKVSLFTEDNLLVTLIDLFIAAINNTTSTLDILFLQMANHQDVQRKLHEEIDATIGPYRFPNLKDRVRMPFTEAVLTECQRIWLVTPVIGPRRVLSNTTLDGYEIPKNTTVLMNVYSNNMDPKFFPDPTSFRPERHINKDGAYQPHDSIILFGKGKRRCPGAALARSAIFLLFVGVMQKYRLLPVPGKKSIKMELTTGLTIAPKPYEMLVVPR</sequence>
<evidence type="ECO:0000256" key="7">
    <source>
        <dbReference type="ARBA" id="ARBA00022723"/>
    </source>
</evidence>
<keyword evidence="22" id="KW-1185">Reference proteome</keyword>
<reference evidence="21 22" key="1">
    <citation type="journal article" date="2019" name="Philos. Trans. R. Soc. Lond., B, Biol. Sci.">
        <title>Ant behaviour and brain gene expression of defending hosts depend on the ecological success of the intruding social parasite.</title>
        <authorList>
            <person name="Kaur R."/>
            <person name="Stoldt M."/>
            <person name="Jongepier E."/>
            <person name="Feldmeyer B."/>
            <person name="Menzel F."/>
            <person name="Bornberg-Bauer E."/>
            <person name="Foitzik S."/>
        </authorList>
    </citation>
    <scope>NUCLEOTIDE SEQUENCE [LARGE SCALE GENOMIC DNA]</scope>
    <source>
        <tissue evidence="21">Whole body</tissue>
    </source>
</reference>
<evidence type="ECO:0000256" key="1">
    <source>
        <dbReference type="ARBA" id="ARBA00001971"/>
    </source>
</evidence>
<dbReference type="GO" id="GO:0016705">
    <property type="term" value="F:oxidoreductase activity, acting on paired donors, with incorporation or reduction of molecular oxygen"/>
    <property type="evidence" value="ECO:0007669"/>
    <property type="project" value="InterPro"/>
</dbReference>
<evidence type="ECO:0000256" key="8">
    <source>
        <dbReference type="ARBA" id="ARBA00022824"/>
    </source>
</evidence>
<keyword evidence="17" id="KW-0812">Transmembrane</keyword>
<organism evidence="21 22">
    <name type="scientific">Temnothorax longispinosus</name>
    <dbReference type="NCBI Taxonomy" id="300112"/>
    <lineage>
        <taxon>Eukaryota</taxon>
        <taxon>Metazoa</taxon>
        <taxon>Ecdysozoa</taxon>
        <taxon>Arthropoda</taxon>
        <taxon>Hexapoda</taxon>
        <taxon>Insecta</taxon>
        <taxon>Pterygota</taxon>
        <taxon>Neoptera</taxon>
        <taxon>Endopterygota</taxon>
        <taxon>Hymenoptera</taxon>
        <taxon>Apocrita</taxon>
        <taxon>Aculeata</taxon>
        <taxon>Formicoidea</taxon>
        <taxon>Formicidae</taxon>
        <taxon>Myrmicinae</taxon>
        <taxon>Temnothorax</taxon>
    </lineage>
</organism>
<feature type="coiled-coil region" evidence="15">
    <location>
        <begin position="2521"/>
        <end position="2550"/>
    </location>
</feature>
<dbReference type="FunFam" id="1.10.630.10:FF:000238">
    <property type="entry name" value="Cytochrome P450 2A6"/>
    <property type="match status" value="1"/>
</dbReference>
<keyword evidence="13 17" id="KW-0472">Membrane</keyword>
<dbReference type="PANTHER" id="PTHR17695">
    <property type="entry name" value="SMALL SUBUNIT PROCESSOME COMPONENT 20 HOMOLOG"/>
    <property type="match status" value="1"/>
</dbReference>
<dbReference type="InterPro" id="IPR017972">
    <property type="entry name" value="Cyt_P450_CS"/>
</dbReference>
<dbReference type="InterPro" id="IPR011989">
    <property type="entry name" value="ARM-like"/>
</dbReference>
<feature type="compositionally biased region" description="Acidic residues" evidence="16">
    <location>
        <begin position="1550"/>
        <end position="1562"/>
    </location>
</feature>
<comment type="similarity">
    <text evidence="5">Belongs to the cytochrome P450 family.</text>
</comment>